<feature type="domain" description="HPt" evidence="2">
    <location>
        <begin position="24"/>
        <end position="107"/>
    </location>
</feature>
<evidence type="ECO:0000313" key="4">
    <source>
        <dbReference type="Proteomes" id="UP000450676"/>
    </source>
</evidence>
<dbReference type="Gene3D" id="1.20.120.160">
    <property type="entry name" value="HPT domain"/>
    <property type="match status" value="1"/>
</dbReference>
<evidence type="ECO:0000256" key="1">
    <source>
        <dbReference type="ARBA" id="ARBA00023012"/>
    </source>
</evidence>
<name>A0A7X4HI13_9BURK</name>
<dbReference type="SUPFAM" id="SSF47226">
    <property type="entry name" value="Histidine-containing phosphotransfer domain, HPT domain"/>
    <property type="match status" value="1"/>
</dbReference>
<dbReference type="EMBL" id="WWCU01000039">
    <property type="protein sequence ID" value="MYN10505.1"/>
    <property type="molecule type" value="Genomic_DNA"/>
</dbReference>
<proteinExistence type="predicted"/>
<accession>A0A7X4HI13</accession>
<protein>
    <submittedName>
        <fullName evidence="3">Hpt domain-containing protein</fullName>
    </submittedName>
</protein>
<evidence type="ECO:0000313" key="3">
    <source>
        <dbReference type="EMBL" id="MYN10505.1"/>
    </source>
</evidence>
<gene>
    <name evidence="3" type="ORF">GTP77_24610</name>
</gene>
<dbReference type="InterPro" id="IPR008207">
    <property type="entry name" value="Sig_transdc_His_kin_Hpt_dom"/>
</dbReference>
<keyword evidence="1" id="KW-0902">Two-component regulatory system</keyword>
<dbReference type="InterPro" id="IPR036641">
    <property type="entry name" value="HPT_dom_sf"/>
</dbReference>
<sequence length="120" mass="12612">MATLVDPNFRARLAALGDKYAAGIPATLQAINAALSLCRNADADAAALEKLHALLHGVAGSAATFGYAAFGAEARRLEQELLPLLGKRPDELTGWAALAAQVERYLAWAARDPKAPVFEA</sequence>
<dbReference type="GO" id="GO:0000160">
    <property type="term" value="P:phosphorelay signal transduction system"/>
    <property type="evidence" value="ECO:0007669"/>
    <property type="project" value="UniProtKB-KW"/>
</dbReference>
<dbReference type="RefSeq" id="WP_161074795.1">
    <property type="nucleotide sequence ID" value="NZ_CP086370.1"/>
</dbReference>
<dbReference type="AlphaFoldDB" id="A0A7X4HI13"/>
<dbReference type="Pfam" id="PF01627">
    <property type="entry name" value="Hpt"/>
    <property type="match status" value="1"/>
</dbReference>
<keyword evidence="4" id="KW-1185">Reference proteome</keyword>
<organism evidence="3 4">
    <name type="scientific">Pseudoduganella aquatica</name>
    <dbReference type="NCBI Taxonomy" id="2660641"/>
    <lineage>
        <taxon>Bacteria</taxon>
        <taxon>Pseudomonadati</taxon>
        <taxon>Pseudomonadota</taxon>
        <taxon>Betaproteobacteria</taxon>
        <taxon>Burkholderiales</taxon>
        <taxon>Oxalobacteraceae</taxon>
        <taxon>Telluria group</taxon>
        <taxon>Pseudoduganella</taxon>
    </lineage>
</organism>
<dbReference type="Proteomes" id="UP000450676">
    <property type="component" value="Unassembled WGS sequence"/>
</dbReference>
<evidence type="ECO:0000259" key="2">
    <source>
        <dbReference type="Pfam" id="PF01627"/>
    </source>
</evidence>
<comment type="caution">
    <text evidence="3">The sequence shown here is derived from an EMBL/GenBank/DDBJ whole genome shotgun (WGS) entry which is preliminary data.</text>
</comment>
<reference evidence="3 4" key="1">
    <citation type="submission" date="2019-12" db="EMBL/GenBank/DDBJ databases">
        <title>Novel species isolated from a subtropical stream in China.</title>
        <authorList>
            <person name="Lu H."/>
        </authorList>
    </citation>
    <scope>NUCLEOTIDE SEQUENCE [LARGE SCALE GENOMIC DNA]</scope>
    <source>
        <strain evidence="3 4">FT127W</strain>
    </source>
</reference>
<dbReference type="GO" id="GO:0004672">
    <property type="term" value="F:protein kinase activity"/>
    <property type="evidence" value="ECO:0007669"/>
    <property type="project" value="UniProtKB-ARBA"/>
</dbReference>